<organism evidence="2 3">
    <name type="scientific">Trypanosoma vivax (strain Y486)</name>
    <dbReference type="NCBI Taxonomy" id="1055687"/>
    <lineage>
        <taxon>Eukaryota</taxon>
        <taxon>Discoba</taxon>
        <taxon>Euglenozoa</taxon>
        <taxon>Kinetoplastea</taxon>
        <taxon>Metakinetoplastina</taxon>
        <taxon>Trypanosomatida</taxon>
        <taxon>Trypanosomatidae</taxon>
        <taxon>Trypanosoma</taxon>
        <taxon>Duttonella</taxon>
    </lineage>
</organism>
<proteinExistence type="predicted"/>
<name>F9WR82_TRYVY</name>
<feature type="transmembrane region" description="Helical" evidence="1">
    <location>
        <begin position="21"/>
        <end position="47"/>
    </location>
</feature>
<dbReference type="EMBL" id="CAEX01004778">
    <property type="protein sequence ID" value="CCD20066.1"/>
    <property type="molecule type" value="Genomic_DNA"/>
</dbReference>
<keyword evidence="1" id="KW-0812">Transmembrane</keyword>
<accession>F9WR82</accession>
<keyword evidence="3" id="KW-1185">Reference proteome</keyword>
<gene>
    <name evidence="2" type="ORF">TvY486_0028330</name>
</gene>
<protein>
    <submittedName>
        <fullName evidence="2">Uncharacterized protein</fullName>
    </submittedName>
</protein>
<dbReference type="Proteomes" id="UP000009027">
    <property type="component" value="Unassembled WGS sequence"/>
</dbReference>
<reference evidence="2 3" key="1">
    <citation type="journal article" date="2012" name="Proc. Natl. Acad. Sci. U.S.A.">
        <title>Antigenic diversity is generated by distinct evolutionary mechanisms in African trypanosome species.</title>
        <authorList>
            <person name="Jackson A.P."/>
            <person name="Berry A."/>
            <person name="Aslett M."/>
            <person name="Allison H.C."/>
            <person name="Burton P."/>
            <person name="Vavrova-Anderson J."/>
            <person name="Brown R."/>
            <person name="Browne H."/>
            <person name="Corton N."/>
            <person name="Hauser H."/>
            <person name="Gamble J."/>
            <person name="Gilderthorp R."/>
            <person name="Marcello L."/>
            <person name="McQuillan J."/>
            <person name="Otto T.D."/>
            <person name="Quail M.A."/>
            <person name="Sanders M.J."/>
            <person name="van Tonder A."/>
            <person name="Ginger M.L."/>
            <person name="Field M.C."/>
            <person name="Barry J.D."/>
            <person name="Hertz-Fowler C."/>
            <person name="Berriman M."/>
        </authorList>
    </citation>
    <scope>NUCLEOTIDE SEQUENCE</scope>
    <source>
        <strain evidence="2 3">Y486</strain>
    </source>
</reference>
<dbReference type="AlphaFoldDB" id="F9WR82"/>
<keyword evidence="1" id="KW-0472">Membrane</keyword>
<evidence type="ECO:0000256" key="1">
    <source>
        <dbReference type="SAM" id="Phobius"/>
    </source>
</evidence>
<evidence type="ECO:0000313" key="3">
    <source>
        <dbReference type="Proteomes" id="UP000009027"/>
    </source>
</evidence>
<keyword evidence="1" id="KW-1133">Transmembrane helix</keyword>
<evidence type="ECO:0000313" key="2">
    <source>
        <dbReference type="EMBL" id="CCD20066.1"/>
    </source>
</evidence>
<sequence>MEKDKQVHMLMISVMSLLCRVVPLSVVILCCSGVVLETAAFSMGWFLPFKRTCASSMAKAQKEAVCGVLQHLDGFVAYSVQLRGSINGRVSDLLKMSRELAASAPGTEDERVRFSNFNKTVEDVNVLSKGLSSKAYEDEQYIADAKESIERYACENADGEAYKSSNPLECTYGKGESTVEGMVEALKIYKSSRAPGSWTFAWELHHIIKKMEILNKTAAQVFAACDSAASAAQNVRNAGKVRDVKMMTACHLGKQFSELGAFFQALEDISKHILSTASELGERAKSLEESEEIRSESQAAYESATEAGQEVAKVLSELYASVAAVGKDMLSNAGPSMGEIKNEFSRCARKGTEEDSVTLVTAVDKILSEYSDIKAWRREVEEVWEKSVTELQTLLTQCAGMGDEMCKSSLVTFGNLMEDIGGTVQHIEILLISALETISAAEKAINAASRDV</sequence>